<feature type="transmembrane region" description="Helical" evidence="8">
    <location>
        <begin position="350"/>
        <end position="368"/>
    </location>
</feature>
<keyword evidence="5 8" id="KW-1133">Transmembrane helix</keyword>
<evidence type="ECO:0000256" key="2">
    <source>
        <dbReference type="ARBA" id="ARBA00010992"/>
    </source>
</evidence>
<feature type="transmembrane region" description="Helical" evidence="8">
    <location>
        <begin position="380"/>
        <end position="402"/>
    </location>
</feature>
<dbReference type="GO" id="GO:0005351">
    <property type="term" value="F:carbohydrate:proton symporter activity"/>
    <property type="evidence" value="ECO:0007669"/>
    <property type="project" value="TreeGrafter"/>
</dbReference>
<feature type="region of interest" description="Disordered" evidence="7">
    <location>
        <begin position="20"/>
        <end position="60"/>
    </location>
</feature>
<keyword evidence="3" id="KW-0813">Transport</keyword>
<protein>
    <recommendedName>
        <fullName evidence="9">Major facilitator superfamily (MFS) profile domain-containing protein</fullName>
    </recommendedName>
</protein>
<feature type="transmembrane region" description="Helical" evidence="8">
    <location>
        <begin position="478"/>
        <end position="499"/>
    </location>
</feature>
<proteinExistence type="inferred from homology"/>
<feature type="domain" description="Major facilitator superfamily (MFS) profile" evidence="9">
    <location>
        <begin position="93"/>
        <end position="534"/>
    </location>
</feature>
<evidence type="ECO:0000256" key="1">
    <source>
        <dbReference type="ARBA" id="ARBA00004141"/>
    </source>
</evidence>
<evidence type="ECO:0000256" key="8">
    <source>
        <dbReference type="SAM" id="Phobius"/>
    </source>
</evidence>
<reference evidence="10 11" key="1">
    <citation type="submission" date="2018-12" db="EMBL/GenBank/DDBJ databases">
        <title>Draft genome sequence of Xylaria grammica IHI A82.</title>
        <authorList>
            <person name="Buettner E."/>
            <person name="Kellner H."/>
        </authorList>
    </citation>
    <scope>NUCLEOTIDE SEQUENCE [LARGE SCALE GENOMIC DNA]</scope>
    <source>
        <strain evidence="10 11">IHI A82</strain>
    </source>
</reference>
<comment type="similarity">
    <text evidence="2">Belongs to the major facilitator superfamily. Sugar transporter (TC 2.A.1.1) family.</text>
</comment>
<feature type="transmembrane region" description="Helical" evidence="8">
    <location>
        <begin position="1092"/>
        <end position="1115"/>
    </location>
</feature>
<dbReference type="PANTHER" id="PTHR48022:SF83">
    <property type="entry name" value="MAJOR FACILITATOR SUPERFAMILY (MFS) PROFILE DOMAIN-CONTAINING PROTEIN"/>
    <property type="match status" value="1"/>
</dbReference>
<evidence type="ECO:0000256" key="4">
    <source>
        <dbReference type="ARBA" id="ARBA00022692"/>
    </source>
</evidence>
<feature type="transmembrane region" description="Helical" evidence="8">
    <location>
        <begin position="257"/>
        <end position="280"/>
    </location>
</feature>
<evidence type="ECO:0000259" key="9">
    <source>
        <dbReference type="PROSITE" id="PS50850"/>
    </source>
</evidence>
<evidence type="ECO:0000313" key="10">
    <source>
        <dbReference type="EMBL" id="RWA08365.1"/>
    </source>
</evidence>
<dbReference type="PROSITE" id="PS50850">
    <property type="entry name" value="MFS"/>
    <property type="match status" value="1"/>
</dbReference>
<accession>A0A439D1N2</accession>
<feature type="transmembrane region" description="Helical" evidence="8">
    <location>
        <begin position="169"/>
        <end position="188"/>
    </location>
</feature>
<keyword evidence="6 8" id="KW-0472">Membrane</keyword>
<evidence type="ECO:0000313" key="11">
    <source>
        <dbReference type="Proteomes" id="UP000286045"/>
    </source>
</evidence>
<dbReference type="InterPro" id="IPR005829">
    <property type="entry name" value="Sugar_transporter_CS"/>
</dbReference>
<feature type="region of interest" description="Disordered" evidence="7">
    <location>
        <begin position="598"/>
        <end position="632"/>
    </location>
</feature>
<evidence type="ECO:0000256" key="7">
    <source>
        <dbReference type="SAM" id="MobiDB-lite"/>
    </source>
</evidence>
<dbReference type="InterPro" id="IPR005828">
    <property type="entry name" value="MFS_sugar_transport-like"/>
</dbReference>
<dbReference type="Gene3D" id="1.20.58.340">
    <property type="entry name" value="Magnesium transport protein CorA, transmembrane region"/>
    <property type="match status" value="1"/>
</dbReference>
<feature type="transmembrane region" description="Helical" evidence="8">
    <location>
        <begin position="86"/>
        <end position="106"/>
    </location>
</feature>
<dbReference type="NCBIfam" id="TIGR00879">
    <property type="entry name" value="SP"/>
    <property type="match status" value="1"/>
</dbReference>
<sequence length="1289" mass="142803">MASRSAPGYGTFSAPETLALNAEGTSATNATAHSAPLESTSSGLPTAMREQGESKASADIEPSDPLALAEAIEHEHALGVWEAIKLYPTAVGWSAFVSIGVIMLAFDPQIVGNMFAIPQFKKDFGTEHPNGEFVIPARWQSGLSLGNPLGQVVGALFSAYPMELFGRKWTFFACVALTAGLVFIQFFARSLEALLVGELLGGLVLGCFVVIGPTYASEVCPMALRGFLTSYTNLCFVTGQLLGNGVTAGTATLKNHWAYSIPFALQWFWVLVILPGVFFIPESPWWLVRKGRTEEARDSLRRLASRKVNIDATLAVIAETDRLELEMEAGSTYMDTIKGINLRRTEISTGVYATQVLSGIYLINYGTYFFQQAGVGEQDAFYLGIGFLAVGWVSTVISWYLIGQFGRRRIFNIGLLICVIMMFIIGILDTIPGRPSGVAWAESSLMLVWNGVYDLSVGPITFVILGECSATRVRSKTIAVATAVQAVLGIVMTVAIPYMINPDEANLQGKLGYYFGGLGALCLIWSYFRVPETKGRTYEELDVLFDRKVPTREFKGYQIEGASPTHTPPRTDIMDNNYNLDDLDIALSEARHQAATIAGPSNDGRRTAPNTRRGSLVPGALAGGSSGVAGRKKSSVHDRNLFSFGLKELMREVLLKDDDSRVSYHEYAVFSPPDGTLDGEPRSPSIMSEGEEGLSMFRNAVKHGHGLDNEGDFTANPKGKRSLQGRVRQIPPKNMAARTRCDWRAPDGLYLTIDDYKTLDLHPATLTSLTRMTSESSFWDAKKETFHLILSFSSNPQPPYDFLSMTYKLRTKTTTALVRRSFDTRWHDEDALDEYERRFDSCRSRWAHPLVLPIVLLQVQLLRTEEAVIANNGEVLLLEGRVDAVTGTTGQANAEAYKRNGVKNSRPHHLRPLKRLSSLKEYVEEKVGNRTHDHTSPVTASPAASLYDPDYVPPQSIYLMKEAHGVLKGSIQLLDTLRWMERAVKLLLSVGDELDVRVNEIKAKELAKSGVKENDDSGDDGSDDLSFHWHEIRQYLDSIWRLCTSLETDRRMSELRCRAQIDIIFSKLAQEDNNLNARMAVASTRDSSSMKALAVITAIFLPGEYIGTLFGVSMFNWQKGTAGDPAVSEDAPDNLPNPTIMPSFWIYWAFTVPLTLLILSAWRGWWVNQDRYFRRHLSNELSNERYWTIDGRPRDLETTFMQDFFSLFSVSGAGSTLNGTVLGNRQKGKLDVEDNQSQGTGPVLFKPGYTSSQAGEWMGTQDEKLGKVTRFRQISFVPEPRQKQGVSAV</sequence>
<feature type="transmembrane region" description="Helical" evidence="8">
    <location>
        <begin position="1145"/>
        <end position="1166"/>
    </location>
</feature>
<evidence type="ECO:0000256" key="5">
    <source>
        <dbReference type="ARBA" id="ARBA00022989"/>
    </source>
</evidence>
<dbReference type="InterPro" id="IPR050360">
    <property type="entry name" value="MFS_Sugar_Transporters"/>
</dbReference>
<dbReference type="Proteomes" id="UP000286045">
    <property type="component" value="Unassembled WGS sequence"/>
</dbReference>
<dbReference type="SUPFAM" id="SSF103473">
    <property type="entry name" value="MFS general substrate transporter"/>
    <property type="match status" value="1"/>
</dbReference>
<gene>
    <name evidence="10" type="ORF">EKO27_g6743</name>
</gene>
<dbReference type="GO" id="GO:0016020">
    <property type="term" value="C:membrane"/>
    <property type="evidence" value="ECO:0007669"/>
    <property type="project" value="UniProtKB-SubCell"/>
</dbReference>
<comment type="caution">
    <text evidence="10">The sequence shown here is derived from an EMBL/GenBank/DDBJ whole genome shotgun (WGS) entry which is preliminary data.</text>
</comment>
<keyword evidence="11" id="KW-1185">Reference proteome</keyword>
<evidence type="ECO:0000256" key="6">
    <source>
        <dbReference type="ARBA" id="ARBA00023136"/>
    </source>
</evidence>
<feature type="transmembrane region" description="Helical" evidence="8">
    <location>
        <begin position="448"/>
        <end position="466"/>
    </location>
</feature>
<evidence type="ECO:0000256" key="3">
    <source>
        <dbReference type="ARBA" id="ARBA00022448"/>
    </source>
</evidence>
<dbReference type="Pfam" id="PF00083">
    <property type="entry name" value="Sugar_tr"/>
    <property type="match status" value="1"/>
</dbReference>
<organism evidence="10 11">
    <name type="scientific">Xylaria grammica</name>
    <dbReference type="NCBI Taxonomy" id="363999"/>
    <lineage>
        <taxon>Eukaryota</taxon>
        <taxon>Fungi</taxon>
        <taxon>Dikarya</taxon>
        <taxon>Ascomycota</taxon>
        <taxon>Pezizomycotina</taxon>
        <taxon>Sordariomycetes</taxon>
        <taxon>Xylariomycetidae</taxon>
        <taxon>Xylariales</taxon>
        <taxon>Xylariaceae</taxon>
        <taxon>Xylaria</taxon>
    </lineage>
</organism>
<dbReference type="PROSITE" id="PS00216">
    <property type="entry name" value="SUGAR_TRANSPORT_1"/>
    <property type="match status" value="1"/>
</dbReference>
<dbReference type="InterPro" id="IPR003663">
    <property type="entry name" value="Sugar/inositol_transpt"/>
</dbReference>
<name>A0A439D1N2_9PEZI</name>
<keyword evidence="4 8" id="KW-0812">Transmembrane</keyword>
<dbReference type="EMBL" id="RYZI01000204">
    <property type="protein sequence ID" value="RWA08365.1"/>
    <property type="molecule type" value="Genomic_DNA"/>
</dbReference>
<dbReference type="FunFam" id="1.20.1250.20:FF:000078">
    <property type="entry name" value="MFS maltose transporter, putative"/>
    <property type="match status" value="1"/>
</dbReference>
<dbReference type="InterPro" id="IPR020846">
    <property type="entry name" value="MFS_dom"/>
</dbReference>
<dbReference type="PANTHER" id="PTHR48022">
    <property type="entry name" value="PLASTIDIC GLUCOSE TRANSPORTER 4"/>
    <property type="match status" value="1"/>
</dbReference>
<feature type="transmembrane region" description="Helical" evidence="8">
    <location>
        <begin position="409"/>
        <end position="428"/>
    </location>
</feature>
<dbReference type="Gene3D" id="1.20.1250.20">
    <property type="entry name" value="MFS general substrate transporter like domains"/>
    <property type="match status" value="1"/>
</dbReference>
<feature type="transmembrane region" description="Helical" evidence="8">
    <location>
        <begin position="194"/>
        <end position="216"/>
    </location>
</feature>
<comment type="subcellular location">
    <subcellularLocation>
        <location evidence="1">Membrane</location>
        <topology evidence="1">Multi-pass membrane protein</topology>
    </subcellularLocation>
</comment>
<feature type="compositionally biased region" description="Polar residues" evidence="7">
    <location>
        <begin position="23"/>
        <end position="44"/>
    </location>
</feature>
<feature type="transmembrane region" description="Helical" evidence="8">
    <location>
        <begin position="511"/>
        <end position="528"/>
    </location>
</feature>
<dbReference type="InterPro" id="IPR036259">
    <property type="entry name" value="MFS_trans_sf"/>
</dbReference>